<keyword evidence="2" id="KW-1185">Reference proteome</keyword>
<comment type="caution">
    <text evidence="1">The sequence shown here is derived from an EMBL/GenBank/DDBJ whole genome shotgun (WGS) entry which is preliminary data.</text>
</comment>
<reference evidence="1 2" key="1">
    <citation type="submission" date="2024-07" db="EMBL/GenBank/DDBJ databases">
        <title>Section-level genome sequencing and comparative genomics of Aspergillus sections Usti and Cavernicolus.</title>
        <authorList>
            <consortium name="Lawrence Berkeley National Laboratory"/>
            <person name="Nybo J.L."/>
            <person name="Vesth T.C."/>
            <person name="Theobald S."/>
            <person name="Frisvad J.C."/>
            <person name="Larsen T.O."/>
            <person name="Kjaerboelling I."/>
            <person name="Rothschild-Mancinelli K."/>
            <person name="Lyhne E.K."/>
            <person name="Kogle M.E."/>
            <person name="Barry K."/>
            <person name="Clum A."/>
            <person name="Na H."/>
            <person name="Ledsgaard L."/>
            <person name="Lin J."/>
            <person name="Lipzen A."/>
            <person name="Kuo A."/>
            <person name="Riley R."/>
            <person name="Mondo S."/>
            <person name="Labutti K."/>
            <person name="Haridas S."/>
            <person name="Pangalinan J."/>
            <person name="Salamov A.A."/>
            <person name="Simmons B.A."/>
            <person name="Magnuson J.K."/>
            <person name="Chen J."/>
            <person name="Drula E."/>
            <person name="Henrissat B."/>
            <person name="Wiebenga A."/>
            <person name="Lubbers R.J."/>
            <person name="Gomes A.C."/>
            <person name="Makela M.R."/>
            <person name="Stajich J."/>
            <person name="Grigoriev I.V."/>
            <person name="Mortensen U.H."/>
            <person name="De Vries R.P."/>
            <person name="Baker S.E."/>
            <person name="Andersen M.R."/>
        </authorList>
    </citation>
    <scope>NUCLEOTIDE SEQUENCE [LARGE SCALE GENOMIC DNA]</scope>
    <source>
        <strain evidence="1 2">CBS 588.65</strain>
    </source>
</reference>
<evidence type="ECO:0000313" key="1">
    <source>
        <dbReference type="EMBL" id="KAL2809351.1"/>
    </source>
</evidence>
<evidence type="ECO:0000313" key="2">
    <source>
        <dbReference type="Proteomes" id="UP001610334"/>
    </source>
</evidence>
<dbReference type="Pfam" id="PF12239">
    <property type="entry name" value="DUF3605"/>
    <property type="match status" value="1"/>
</dbReference>
<gene>
    <name evidence="1" type="ORF">BJX63DRAFT_363634</name>
</gene>
<sequence length="252" mass="29203">MSNIAATLTAVDEEWKTTPAVSVSAYQTPEDNIPYWNVNVPPAQWTTDCPSFLRNQPEKNISILSTPDEQYQRQGWELVRQIVGTNQIDQFQRLPSDLRRYLEYKEQIIANYGSIMRFVVKERLQWGVGIAEDLKPKGRPFEYPEDIRILHNDWPYGLAHGIVHLVVWTKFALEDDPATDDLTPRARKEIDDYVNQTFCSHISPSQVVWFKNWRSLKSVHAVEHFHVMLQNPNPKFVQEITGGDVPWTLKGV</sequence>
<protein>
    <recommendedName>
        <fullName evidence="3">N-acetylglucosamine-induced protein 1</fullName>
    </recommendedName>
</protein>
<accession>A0ABR4H1T3</accession>
<evidence type="ECO:0008006" key="3">
    <source>
        <dbReference type="Google" id="ProtNLM"/>
    </source>
</evidence>
<dbReference type="PANTHER" id="PTHR35020:SF4">
    <property type="entry name" value="N-ACETYLGLUCOSAMINE-INDUCED PROTEIN 1"/>
    <property type="match status" value="1"/>
</dbReference>
<dbReference type="PANTHER" id="PTHR35020">
    <property type="entry name" value="N-ACETYLGLUCOSAMINE-INDUCED PROTEIN 1"/>
    <property type="match status" value="1"/>
</dbReference>
<dbReference type="Proteomes" id="UP001610334">
    <property type="component" value="Unassembled WGS sequence"/>
</dbReference>
<dbReference type="InterPro" id="IPR022036">
    <property type="entry name" value="DUF3605"/>
</dbReference>
<dbReference type="EMBL" id="JBFXLT010000090">
    <property type="protein sequence ID" value="KAL2809351.1"/>
    <property type="molecule type" value="Genomic_DNA"/>
</dbReference>
<name>A0ABR4H1T3_9EURO</name>
<proteinExistence type="predicted"/>
<organism evidence="1 2">
    <name type="scientific">Aspergillus granulosus</name>
    <dbReference type="NCBI Taxonomy" id="176169"/>
    <lineage>
        <taxon>Eukaryota</taxon>
        <taxon>Fungi</taxon>
        <taxon>Dikarya</taxon>
        <taxon>Ascomycota</taxon>
        <taxon>Pezizomycotina</taxon>
        <taxon>Eurotiomycetes</taxon>
        <taxon>Eurotiomycetidae</taxon>
        <taxon>Eurotiales</taxon>
        <taxon>Aspergillaceae</taxon>
        <taxon>Aspergillus</taxon>
        <taxon>Aspergillus subgen. Nidulantes</taxon>
    </lineage>
</organism>